<dbReference type="STRING" id="145388.A0A0D2LQQ3"/>
<dbReference type="InterPro" id="IPR003029">
    <property type="entry name" value="S1_domain"/>
</dbReference>
<dbReference type="PANTHER" id="PTHR15838:SF1">
    <property type="entry name" value="ZINC FINGER CCHC DOMAIN-CONTAINING PROTEIN 17"/>
    <property type="match status" value="1"/>
</dbReference>
<feature type="compositionally biased region" description="Gly residues" evidence="1">
    <location>
        <begin position="270"/>
        <end position="287"/>
    </location>
</feature>
<accession>A0A0D2LQQ3</accession>
<dbReference type="AlphaFoldDB" id="A0A0D2LQQ3"/>
<feature type="region of interest" description="Disordered" evidence="1">
    <location>
        <begin position="245"/>
        <end position="287"/>
    </location>
</feature>
<dbReference type="Gene3D" id="2.40.50.140">
    <property type="entry name" value="Nucleic acid-binding proteins"/>
    <property type="match status" value="1"/>
</dbReference>
<dbReference type="KEGG" id="mng:MNEG_15702"/>
<dbReference type="GeneID" id="25733390"/>
<feature type="compositionally biased region" description="Gly residues" evidence="1">
    <location>
        <begin position="75"/>
        <end position="90"/>
    </location>
</feature>
<dbReference type="PANTHER" id="PTHR15838">
    <property type="entry name" value="NUCLEOLAR PROTEIN OF 40 KDA"/>
    <property type="match status" value="1"/>
</dbReference>
<feature type="region of interest" description="Disordered" evidence="1">
    <location>
        <begin position="187"/>
        <end position="213"/>
    </location>
</feature>
<name>A0A0D2LQQ3_9CHLO</name>
<dbReference type="SUPFAM" id="SSF50249">
    <property type="entry name" value="Nucleic acid-binding proteins"/>
    <property type="match status" value="1"/>
</dbReference>
<evidence type="ECO:0000313" key="3">
    <source>
        <dbReference type="EMBL" id="KIY92261.1"/>
    </source>
</evidence>
<dbReference type="EMBL" id="KK105795">
    <property type="protein sequence ID" value="KIY92261.1"/>
    <property type="molecule type" value="Genomic_DNA"/>
</dbReference>
<feature type="region of interest" description="Disordered" evidence="1">
    <location>
        <begin position="58"/>
        <end position="98"/>
    </location>
</feature>
<gene>
    <name evidence="3" type="ORF">MNEG_15702</name>
</gene>
<dbReference type="RefSeq" id="XP_013891281.1">
    <property type="nucleotide sequence ID" value="XM_014035827.1"/>
</dbReference>
<dbReference type="Pfam" id="PF00575">
    <property type="entry name" value="S1"/>
    <property type="match status" value="1"/>
</dbReference>
<dbReference type="GO" id="GO:0003723">
    <property type="term" value="F:RNA binding"/>
    <property type="evidence" value="ECO:0007669"/>
    <property type="project" value="TreeGrafter"/>
</dbReference>
<proteinExistence type="predicted"/>
<protein>
    <recommendedName>
        <fullName evidence="2">S1 motif domain-containing protein</fullName>
    </recommendedName>
</protein>
<dbReference type="InterPro" id="IPR012340">
    <property type="entry name" value="NA-bd_OB-fold"/>
</dbReference>
<dbReference type="OrthoDB" id="1918363at2759"/>
<dbReference type="Proteomes" id="UP000054498">
    <property type="component" value="Unassembled WGS sequence"/>
</dbReference>
<dbReference type="SMART" id="SM00316">
    <property type="entry name" value="S1"/>
    <property type="match status" value="1"/>
</dbReference>
<keyword evidence="4" id="KW-1185">Reference proteome</keyword>
<evidence type="ECO:0000256" key="1">
    <source>
        <dbReference type="SAM" id="MobiDB-lite"/>
    </source>
</evidence>
<evidence type="ECO:0000313" key="4">
    <source>
        <dbReference type="Proteomes" id="UP000054498"/>
    </source>
</evidence>
<sequence>MNQVAEDIRFSREDADEDKVKALEFLFPRGSPAFVKILSAEPDGSGGFKVNGSMRAVDQESGADLDPTGQLAAAGRGGGGPGGGGPGGGSDEPPEEGSIHRGVVRRIEAYGIFVALEGFRKHGLVHSSQVSGYLDLSTEEGDEAKKKALAEVVAVGEPVWVKVVEVTDDDSGRGPRIGCSIKLVNQADGTDLDPGGTRYRPRRDASGGGGGGRGGAIGADAGAVRGGAVDWGYIKADTKEYGKGGYEILEDEPPPGPGPGPAAGAAAAFAGGGGGAGARNGCEGGRV</sequence>
<dbReference type="GO" id="GO:0043489">
    <property type="term" value="P:RNA stabilization"/>
    <property type="evidence" value="ECO:0007669"/>
    <property type="project" value="TreeGrafter"/>
</dbReference>
<organism evidence="3 4">
    <name type="scientific">Monoraphidium neglectum</name>
    <dbReference type="NCBI Taxonomy" id="145388"/>
    <lineage>
        <taxon>Eukaryota</taxon>
        <taxon>Viridiplantae</taxon>
        <taxon>Chlorophyta</taxon>
        <taxon>core chlorophytes</taxon>
        <taxon>Chlorophyceae</taxon>
        <taxon>CS clade</taxon>
        <taxon>Sphaeropleales</taxon>
        <taxon>Selenastraceae</taxon>
        <taxon>Monoraphidium</taxon>
    </lineage>
</organism>
<feature type="domain" description="S1 motif" evidence="2">
    <location>
        <begin position="97"/>
        <end position="182"/>
    </location>
</feature>
<evidence type="ECO:0000259" key="2">
    <source>
        <dbReference type="PROSITE" id="PS50126"/>
    </source>
</evidence>
<reference evidence="3 4" key="1">
    <citation type="journal article" date="2013" name="BMC Genomics">
        <title>Reconstruction of the lipid metabolism for the microalga Monoraphidium neglectum from its genome sequence reveals characteristics suitable for biofuel production.</title>
        <authorList>
            <person name="Bogen C."/>
            <person name="Al-Dilaimi A."/>
            <person name="Albersmeier A."/>
            <person name="Wichmann J."/>
            <person name="Grundmann M."/>
            <person name="Rupp O."/>
            <person name="Lauersen K.J."/>
            <person name="Blifernez-Klassen O."/>
            <person name="Kalinowski J."/>
            <person name="Goesmann A."/>
            <person name="Mussgnug J.H."/>
            <person name="Kruse O."/>
        </authorList>
    </citation>
    <scope>NUCLEOTIDE SEQUENCE [LARGE SCALE GENOMIC DNA]</scope>
    <source>
        <strain evidence="3 4">SAG 48.87</strain>
    </source>
</reference>
<dbReference type="PROSITE" id="PS50126">
    <property type="entry name" value="S1"/>
    <property type="match status" value="1"/>
</dbReference>